<reference evidence="2" key="1">
    <citation type="submission" date="2017-07" db="EMBL/GenBank/DDBJ databases">
        <title>Taro Niue Genome Assembly and Annotation.</title>
        <authorList>
            <person name="Atibalentja N."/>
            <person name="Keating K."/>
            <person name="Fields C.J."/>
        </authorList>
    </citation>
    <scope>NUCLEOTIDE SEQUENCE</scope>
    <source>
        <strain evidence="2">Niue_2</strain>
        <tissue evidence="2">Leaf</tissue>
    </source>
</reference>
<feature type="signal peptide" evidence="1">
    <location>
        <begin position="1"/>
        <end position="25"/>
    </location>
</feature>
<protein>
    <submittedName>
        <fullName evidence="2">Uncharacterized protein</fullName>
    </submittedName>
</protein>
<dbReference type="AlphaFoldDB" id="A0A843XUG7"/>
<keyword evidence="1" id="KW-0732">Signal</keyword>
<sequence length="161" mass="17368">MREAAAWPDWSCCCGVVFLWRLCLTLLGRRRQEPGWRAVGVAGVSSSWLTSHSWVPIHGGTGVCGFPTSRCVRGLGSGVVLLVGPRPCGGLRWPCLWFTQICHSGVDTVHLCVDTSSLSQKPVLNGSQPVVSTQSICVSTLDDHPRKQSEQLKPVVSTQSA</sequence>
<evidence type="ECO:0000313" key="3">
    <source>
        <dbReference type="Proteomes" id="UP000652761"/>
    </source>
</evidence>
<organism evidence="2 3">
    <name type="scientific">Colocasia esculenta</name>
    <name type="common">Wild taro</name>
    <name type="synonym">Arum esculentum</name>
    <dbReference type="NCBI Taxonomy" id="4460"/>
    <lineage>
        <taxon>Eukaryota</taxon>
        <taxon>Viridiplantae</taxon>
        <taxon>Streptophyta</taxon>
        <taxon>Embryophyta</taxon>
        <taxon>Tracheophyta</taxon>
        <taxon>Spermatophyta</taxon>
        <taxon>Magnoliopsida</taxon>
        <taxon>Liliopsida</taxon>
        <taxon>Araceae</taxon>
        <taxon>Aroideae</taxon>
        <taxon>Colocasieae</taxon>
        <taxon>Colocasia</taxon>
    </lineage>
</organism>
<accession>A0A843XUG7</accession>
<keyword evidence="3" id="KW-1185">Reference proteome</keyword>
<comment type="caution">
    <text evidence="2">The sequence shown here is derived from an EMBL/GenBank/DDBJ whole genome shotgun (WGS) entry which is preliminary data.</text>
</comment>
<dbReference type="Proteomes" id="UP000652761">
    <property type="component" value="Unassembled WGS sequence"/>
</dbReference>
<evidence type="ECO:0000256" key="1">
    <source>
        <dbReference type="SAM" id="SignalP"/>
    </source>
</evidence>
<gene>
    <name evidence="2" type="ORF">Taro_055985</name>
</gene>
<feature type="chain" id="PRO_5032785280" evidence="1">
    <location>
        <begin position="26"/>
        <end position="161"/>
    </location>
</feature>
<name>A0A843XUG7_COLES</name>
<evidence type="ECO:0000313" key="2">
    <source>
        <dbReference type="EMBL" id="MQM22926.1"/>
    </source>
</evidence>
<dbReference type="EMBL" id="NMUH01014449">
    <property type="protein sequence ID" value="MQM22926.1"/>
    <property type="molecule type" value="Genomic_DNA"/>
</dbReference>
<proteinExistence type="predicted"/>